<evidence type="ECO:0000256" key="8">
    <source>
        <dbReference type="ARBA" id="ARBA00031737"/>
    </source>
</evidence>
<dbReference type="AlphaFoldDB" id="Q1AVY3"/>
<feature type="region of interest" description="Disordered" evidence="10">
    <location>
        <begin position="180"/>
        <end position="290"/>
    </location>
</feature>
<evidence type="ECO:0000256" key="9">
    <source>
        <dbReference type="SAM" id="Coils"/>
    </source>
</evidence>
<dbReference type="PANTHER" id="PTHR35794:SF2">
    <property type="entry name" value="CELL DIVISION PROTEIN DIVIVA"/>
    <property type="match status" value="1"/>
</dbReference>
<sequence>MAIRPIDVRRKEFKSVFRGYDANQVDDFLDAVADEFERAYTENQRMREEISGLRERLQQFEELEESIRAALVHAEQAANDLRESARREAENLRESARREAELTIREAKTRSHQMLADSSGRVERVQESYEALQEAKRKFANDFRHLLKTYMEMLDSLEISTAREIESSLRERLDTESVAVAREAARSEQEAPAEGAGVAAEETQKIEPEQLPASPEAPEAEEPEVEPSSSAGGEDEARAAAEQAAEEAPERGPLAEETSEQEFFERQPAPEERREDNRIFRASRFLRRRG</sequence>
<keyword evidence="6 9" id="KW-0175">Coiled coil</keyword>
<evidence type="ECO:0000256" key="7">
    <source>
        <dbReference type="ARBA" id="ARBA00023306"/>
    </source>
</evidence>
<dbReference type="Pfam" id="PF05103">
    <property type="entry name" value="DivIVA"/>
    <property type="match status" value="1"/>
</dbReference>
<keyword evidence="5" id="KW-0132">Cell division</keyword>
<dbReference type="GO" id="GO:0051301">
    <property type="term" value="P:cell division"/>
    <property type="evidence" value="ECO:0007669"/>
    <property type="project" value="UniProtKB-KW"/>
</dbReference>
<evidence type="ECO:0000313" key="11">
    <source>
        <dbReference type="EMBL" id="ABG04445.1"/>
    </source>
</evidence>
<dbReference type="KEGG" id="rxy:Rxyl_1483"/>
<keyword evidence="7" id="KW-0131">Cell cycle</keyword>
<evidence type="ECO:0000256" key="6">
    <source>
        <dbReference type="ARBA" id="ARBA00023054"/>
    </source>
</evidence>
<evidence type="ECO:0000313" key="12">
    <source>
        <dbReference type="Proteomes" id="UP000006637"/>
    </source>
</evidence>
<comment type="similarity">
    <text evidence="2">Belongs to the DivIVA family.</text>
</comment>
<feature type="compositionally biased region" description="Basic and acidic residues" evidence="10">
    <location>
        <begin position="263"/>
        <end position="279"/>
    </location>
</feature>
<dbReference type="RefSeq" id="WP_011564462.1">
    <property type="nucleotide sequence ID" value="NC_008148.1"/>
</dbReference>
<reference evidence="11 12" key="1">
    <citation type="submission" date="2006-06" db="EMBL/GenBank/DDBJ databases">
        <title>Complete sequence of Rubrobacter xylanophilus DSM 9941.</title>
        <authorList>
            <consortium name="US DOE Joint Genome Institute"/>
            <person name="Copeland A."/>
            <person name="Lucas S."/>
            <person name="Lapidus A."/>
            <person name="Barry K."/>
            <person name="Detter J.C."/>
            <person name="Glavina del Rio T."/>
            <person name="Hammon N."/>
            <person name="Israni S."/>
            <person name="Dalin E."/>
            <person name="Tice H."/>
            <person name="Pitluck S."/>
            <person name="Munk A.C."/>
            <person name="Brettin T."/>
            <person name="Bruce D."/>
            <person name="Han C."/>
            <person name="Tapia R."/>
            <person name="Gilna P."/>
            <person name="Schmutz J."/>
            <person name="Larimer F."/>
            <person name="Land M."/>
            <person name="Hauser L."/>
            <person name="Kyrpides N."/>
            <person name="Lykidis A."/>
            <person name="da Costa M.S."/>
            <person name="Rainey F.A."/>
            <person name="Empadinhas N."/>
            <person name="Jolivet E."/>
            <person name="Battista J.R."/>
            <person name="Richardson P."/>
        </authorList>
    </citation>
    <scope>NUCLEOTIDE SEQUENCE [LARGE SCALE GENOMIC DNA]</scope>
    <source>
        <strain evidence="12">DSM 9941 / NBRC 16129 / PRD-1</strain>
    </source>
</reference>
<dbReference type="GO" id="GO:0005737">
    <property type="term" value="C:cytoplasm"/>
    <property type="evidence" value="ECO:0007669"/>
    <property type="project" value="UniProtKB-SubCell"/>
</dbReference>
<gene>
    <name evidence="11" type="ordered locus">Rxyl_1483</name>
</gene>
<keyword evidence="12" id="KW-1185">Reference proteome</keyword>
<dbReference type="PANTHER" id="PTHR35794">
    <property type="entry name" value="CELL DIVISION PROTEIN DIVIVA"/>
    <property type="match status" value="1"/>
</dbReference>
<feature type="compositionally biased region" description="Low complexity" evidence="10">
    <location>
        <begin position="190"/>
        <end position="201"/>
    </location>
</feature>
<evidence type="ECO:0000256" key="3">
    <source>
        <dbReference type="ARBA" id="ARBA00018787"/>
    </source>
</evidence>
<keyword evidence="4" id="KW-0963">Cytoplasm</keyword>
<dbReference type="PhylomeDB" id="Q1AVY3"/>
<evidence type="ECO:0000256" key="1">
    <source>
        <dbReference type="ARBA" id="ARBA00004496"/>
    </source>
</evidence>
<protein>
    <recommendedName>
        <fullName evidence="3">Cell wall synthesis protein Wag31</fullName>
    </recommendedName>
    <alternativeName>
        <fullName evidence="8">Antigen 84</fullName>
    </alternativeName>
</protein>
<evidence type="ECO:0000256" key="5">
    <source>
        <dbReference type="ARBA" id="ARBA00022618"/>
    </source>
</evidence>
<dbReference type="eggNOG" id="COG3599">
    <property type="taxonomic scope" value="Bacteria"/>
</dbReference>
<evidence type="ECO:0000256" key="4">
    <source>
        <dbReference type="ARBA" id="ARBA00022490"/>
    </source>
</evidence>
<dbReference type="InterPro" id="IPR007793">
    <property type="entry name" value="DivIVA_fam"/>
</dbReference>
<proteinExistence type="inferred from homology"/>
<organism evidence="11 12">
    <name type="scientific">Rubrobacter xylanophilus (strain DSM 9941 / JCM 11954 / NBRC 16129 / PRD-1)</name>
    <dbReference type="NCBI Taxonomy" id="266117"/>
    <lineage>
        <taxon>Bacteria</taxon>
        <taxon>Bacillati</taxon>
        <taxon>Actinomycetota</taxon>
        <taxon>Rubrobacteria</taxon>
        <taxon>Rubrobacterales</taxon>
        <taxon>Rubrobacteraceae</taxon>
        <taxon>Rubrobacter</taxon>
    </lineage>
</organism>
<feature type="coiled-coil region" evidence="9">
    <location>
        <begin position="29"/>
        <end position="142"/>
    </location>
</feature>
<comment type="subcellular location">
    <subcellularLocation>
        <location evidence="1">Cytoplasm</location>
    </subcellularLocation>
</comment>
<dbReference type="HOGENOM" id="CLU_959369_0_0_11"/>
<dbReference type="OrthoDB" id="5198800at2"/>
<accession>Q1AVY3</accession>
<dbReference type="EMBL" id="CP000386">
    <property type="protein sequence ID" value="ABG04445.1"/>
    <property type="molecule type" value="Genomic_DNA"/>
</dbReference>
<evidence type="ECO:0000256" key="2">
    <source>
        <dbReference type="ARBA" id="ARBA00009008"/>
    </source>
</evidence>
<name>Q1AVY3_RUBXD</name>
<dbReference type="Proteomes" id="UP000006637">
    <property type="component" value="Chromosome"/>
</dbReference>
<dbReference type="InterPro" id="IPR019933">
    <property type="entry name" value="DivIVA_domain"/>
</dbReference>
<dbReference type="Gene3D" id="6.10.250.660">
    <property type="match status" value="1"/>
</dbReference>
<dbReference type="NCBIfam" id="TIGR03544">
    <property type="entry name" value="DivI1A_domain"/>
    <property type="match status" value="1"/>
</dbReference>
<evidence type="ECO:0000256" key="10">
    <source>
        <dbReference type="SAM" id="MobiDB-lite"/>
    </source>
</evidence>
<dbReference type="STRING" id="266117.Rxyl_1483"/>